<sequence length="639" mass="72881">MAPSKKRVKRATKPSKAAADAKAWIVDIPLDILLEIFQLLHPADLVYLSRTSKSFRSFLLDRRKSLQIWRTALSRVEGLPQCPTHLSEPAYANLAFVPLCHGCGVAGCETVKWSLRVRCCSECSTTLLDHIKDVRHLLSQPLAQAHGGHLLLPYDHPNFLKADVENFKELCAGVEDFVALNDIFSQRQSLSNEIREHANMCRQWVRAIQEAREKEKRLIIEKRTKDITERLRKMGWGDELNLIDANNPRSSFCVLPVVRKPKILGDKEWSTIRPTLIQFLEDIRFHNAFKKRFEFLTLIVDDVSKGMVKNATIPIYPRPIDVCFFPKVREVLDVDCGTELTLESIDQAIRPFLSSLFVDWHHGIVDRFKKYVRSHSSLQNDVDLFDRAALILKCKTCAVALAYPAALDHKCLYECNPAQVNSHQRGTNKRGKGKGVATTTQEPLDRSDMYAAVAERIFNTRPWNCEILALEAWDERLSNLFSVFGEDPATVTKVAMEKYDARVSCNWCRGSQGFRTVMTWQTAVNHCITGHLATDDSDVTWTLVTGDGVTKAKELEKKSECRSTEEYISQAYWICNWCPMNTGAPRLYTMRQVPDVYGNLPIAMHVSERHEVTRPIEGRDFRRKLDSPPWLLKPVTIAI</sequence>
<comment type="caution">
    <text evidence="1">The sequence shown here is derived from an EMBL/GenBank/DDBJ whole genome shotgun (WGS) entry which is preliminary data.</text>
</comment>
<accession>A0ACB8BWS4</accession>
<name>A0ACB8BWS4_9AGAM</name>
<evidence type="ECO:0000313" key="1">
    <source>
        <dbReference type="EMBL" id="KAH7930415.1"/>
    </source>
</evidence>
<reference evidence="1" key="1">
    <citation type="journal article" date="2021" name="New Phytol.">
        <title>Evolutionary innovations through gain and loss of genes in the ectomycorrhizal Boletales.</title>
        <authorList>
            <person name="Wu G."/>
            <person name="Miyauchi S."/>
            <person name="Morin E."/>
            <person name="Kuo A."/>
            <person name="Drula E."/>
            <person name="Varga T."/>
            <person name="Kohler A."/>
            <person name="Feng B."/>
            <person name="Cao Y."/>
            <person name="Lipzen A."/>
            <person name="Daum C."/>
            <person name="Hundley H."/>
            <person name="Pangilinan J."/>
            <person name="Johnson J."/>
            <person name="Barry K."/>
            <person name="LaButti K."/>
            <person name="Ng V."/>
            <person name="Ahrendt S."/>
            <person name="Min B."/>
            <person name="Choi I.G."/>
            <person name="Park H."/>
            <person name="Plett J.M."/>
            <person name="Magnuson J."/>
            <person name="Spatafora J.W."/>
            <person name="Nagy L.G."/>
            <person name="Henrissat B."/>
            <person name="Grigoriev I.V."/>
            <person name="Yang Z.L."/>
            <person name="Xu J."/>
            <person name="Martin F.M."/>
        </authorList>
    </citation>
    <scope>NUCLEOTIDE SEQUENCE</scope>
    <source>
        <strain evidence="1">KUC20120723A-06</strain>
    </source>
</reference>
<protein>
    <submittedName>
        <fullName evidence="1">Uncharacterized protein</fullName>
    </submittedName>
</protein>
<organism evidence="1 2">
    <name type="scientific">Leucogyrophana mollusca</name>
    <dbReference type="NCBI Taxonomy" id="85980"/>
    <lineage>
        <taxon>Eukaryota</taxon>
        <taxon>Fungi</taxon>
        <taxon>Dikarya</taxon>
        <taxon>Basidiomycota</taxon>
        <taxon>Agaricomycotina</taxon>
        <taxon>Agaricomycetes</taxon>
        <taxon>Agaricomycetidae</taxon>
        <taxon>Boletales</taxon>
        <taxon>Boletales incertae sedis</taxon>
        <taxon>Leucogyrophana</taxon>
    </lineage>
</organism>
<proteinExistence type="predicted"/>
<evidence type="ECO:0000313" key="2">
    <source>
        <dbReference type="Proteomes" id="UP000790709"/>
    </source>
</evidence>
<gene>
    <name evidence="1" type="ORF">BV22DRAFT_1078972</name>
</gene>
<dbReference type="EMBL" id="MU266332">
    <property type="protein sequence ID" value="KAH7930415.1"/>
    <property type="molecule type" value="Genomic_DNA"/>
</dbReference>
<keyword evidence="2" id="KW-1185">Reference proteome</keyword>
<dbReference type="Proteomes" id="UP000790709">
    <property type="component" value="Unassembled WGS sequence"/>
</dbReference>